<evidence type="ECO:0000313" key="1">
    <source>
        <dbReference type="EMBL" id="TDB44139.1"/>
    </source>
</evidence>
<protein>
    <recommendedName>
        <fullName evidence="3">Tetratricopeptide repeat protein</fullName>
    </recommendedName>
</protein>
<proteinExistence type="predicted"/>
<dbReference type="RefSeq" id="WP_132348355.1">
    <property type="nucleotide sequence ID" value="NZ_CAWOLF010000041.1"/>
</dbReference>
<sequence>MENRLRFEVQEDFGCFVYPDERFAPLLDEFDELLDAHQSGEMSDKRYIAELSRLIRLEPDFIDLHAHLSFTFLEQDKPKKALDAALTGLAVGNRLIPESFSSVIEWGYVENRPYLRALQGAMLACVRLRRHKDATTLIDKMLAYNPNDNQGSRYLLGSEVLRTGDKIRAENIFDEYTESYPPYCYELALLHILNKDWVKAATELRHGFSANCYIAEMLCGNSHPQPLAIWHGSNFAEPEMATDYIEMYGDLWFRHPEALAFVRWLFNHSSIMAERASLMKCNEELFSERDFDARGRIIGRQQRLLNGIDHRLSTELVKKVKNKQGQEIWPWTHTFGWSAV</sequence>
<name>A0A4R4IV71_PHOLU</name>
<dbReference type="Gene3D" id="1.25.40.10">
    <property type="entry name" value="Tetratricopeptide repeat domain"/>
    <property type="match status" value="1"/>
</dbReference>
<dbReference type="SUPFAM" id="SSF48452">
    <property type="entry name" value="TPR-like"/>
    <property type="match status" value="1"/>
</dbReference>
<dbReference type="AlphaFoldDB" id="A0A4R4IV71"/>
<evidence type="ECO:0008006" key="3">
    <source>
        <dbReference type="Google" id="ProtNLM"/>
    </source>
</evidence>
<dbReference type="Proteomes" id="UP000295550">
    <property type="component" value="Unassembled WGS sequence"/>
</dbReference>
<comment type="caution">
    <text evidence="1">The sequence shown here is derived from an EMBL/GenBank/DDBJ whole genome shotgun (WGS) entry which is preliminary data.</text>
</comment>
<organism evidence="1 2">
    <name type="scientific">Photorhabdus luminescens subsp. mexicana</name>
    <dbReference type="NCBI Taxonomy" id="2100167"/>
    <lineage>
        <taxon>Bacteria</taxon>
        <taxon>Pseudomonadati</taxon>
        <taxon>Pseudomonadota</taxon>
        <taxon>Gammaproteobacteria</taxon>
        <taxon>Enterobacterales</taxon>
        <taxon>Morganellaceae</taxon>
        <taxon>Photorhabdus</taxon>
    </lineage>
</organism>
<dbReference type="InterPro" id="IPR011990">
    <property type="entry name" value="TPR-like_helical_dom_sf"/>
</dbReference>
<gene>
    <name evidence="1" type="ORF">C5468_22840</name>
</gene>
<reference evidence="1 2" key="1">
    <citation type="journal article" date="2019" name="Int. J. Syst. Evol. Microbiol.">
        <title>Photorhabdus khanii subsp. guanajuatensis subsp. nov., isolated from Heterorhabditis atacamensis, and Photorhabdus luminescens subsp. mexicana subsp. nov., isolated from Heterorhabditis mexicana entomopathogenic nematodes.</title>
        <authorList>
            <person name="Machado R.A.R."/>
            <person name="Bruno P."/>
            <person name="Arce C.C.M."/>
            <person name="Liechti N."/>
            <person name="Kohler A."/>
            <person name="Bernal J."/>
            <person name="Bruggmann R."/>
            <person name="Turlings T.C.J."/>
        </authorList>
    </citation>
    <scope>NUCLEOTIDE SEQUENCE [LARGE SCALE GENOMIC DNA]</scope>
    <source>
        <strain evidence="1 2">MEX47-22</strain>
    </source>
</reference>
<accession>A0A4R4IV71</accession>
<evidence type="ECO:0000313" key="2">
    <source>
        <dbReference type="Proteomes" id="UP000295550"/>
    </source>
</evidence>
<dbReference type="EMBL" id="PUJX01000041">
    <property type="protein sequence ID" value="TDB44139.1"/>
    <property type="molecule type" value="Genomic_DNA"/>
</dbReference>